<proteinExistence type="predicted"/>
<evidence type="ECO:0000313" key="4">
    <source>
        <dbReference type="EMBL" id="AWB20555.1"/>
    </source>
</evidence>
<sequence length="1313" mass="137760">MSTLVLSVAGQAVGSALGGPIGGAIGQVLGAAGGSALDRALFGSRPKPRIDLGPRLSDLHVTASTEGAAIARVFGRVRIGGQIIWATRIKETQKVEKVKASGGKGGATQKQYNVTYAYSVSVAVALCEGPIVAVGQVWADGKPIALASYGARVYPGDEAQGPDPKIAAIEGADSAPAYRGLAYIVFEDLPLAAFGNRVPVVTAEVIRRAPAASGRPALEELVTAVTMIPSMGEFAYATAPVTASTFGGIAGQNTVSGGVDVVKALDQLAVEAPRCRHVSLVVAWHGTDLRLSACRIVPKAETAAKTTKPEWLAGGVDRASASIVSGGASGAPLVGGAPSDLSVVQLIGALKARGYAVTLYPFVMMDIPAGNGLPDPYGGAEQAAFPWRGRVTCHPAPGRPGTPDKTAAAADQVAAFFGSVAPADLAWNGKTVTSAKAEFSFRRFILHCARLAEAAGGVDTFLIGSELIGLTTVRSGPSTFPAVAQLVALAADARAILGSATKIAYSADWTEYASHRPADGSGDVYFHLDPLWSSPNIDFVGIDNYMPLADWRDGFDHLDAKGGTFTSGAPSPYDPGYLTGNVAAGELFDWYYPTPADRDAQNRVPIADTAYGEPWVFRLKDLRAWWANPHRDRPGGVRQATATAWVPRGKPIRFIEVGCPAVDKGMNQPNVFVDPKSSESVLPYFSNGRRDLAAQRAYLEATLAYWQGSAGNPVSSVYGGRMVDPERLFVWTWDARPYPDFPRQAGVWSDGPNYRLGHWINGRLGLTPIADVVAELCGGLGVPVEVGQLSGLVEGYAITEVQTPRASLDPLRTCFFFDAAESAGRLVFAPLARAPALRLTADELVAGSGSTGDYRRTRSEETALPGVVALTYIDPQRGYQPASVEARRANGRANAVQRVAVPLCLDEGAARGIAQALLYQGVVEREQVGATLPPSCLALDAGDVVTLSLAGAATDYRLTRLGLEGGRPASGIRMDPSVFAYRDGTATPRPAEPPATVGVALFHFLDLPLLRPDAVPHAPYLAAYTAPWSPVAVLRATAGGAFAEDATVGARSIIGRLTAELYPGPCGRWDRVNAVYVEVPRGVELASSSEIDVLNGANVAALLTPSGEWEVLQWAQATLLAPGRYRLGTLLRGQLGTEFALGAPTPAGAPFVVLTDALVQSGMPLSARTLPLAWRWGPLGRPQDDPSYTGATLAVRGVGLRPYAPAQGRMVRTESGDLHLTWIRRTRIDGDPWEQVEVPLGEEGEAYALDVLSGSSAGATVLRTVEVTAPAATYTAAHQAADFGGPVARLSVAIHQLSATYGRGAALRATLYA</sequence>
<evidence type="ECO:0000313" key="5">
    <source>
        <dbReference type="Proteomes" id="UP000244755"/>
    </source>
</evidence>
<evidence type="ECO:0000259" key="2">
    <source>
        <dbReference type="Pfam" id="PF13550"/>
    </source>
</evidence>
<dbReference type="Pfam" id="PF13550">
    <property type="entry name" value="Phage-tail_3"/>
    <property type="match status" value="1"/>
</dbReference>
<dbReference type="Pfam" id="PF23666">
    <property type="entry name" value="Rcc01698_C"/>
    <property type="match status" value="1"/>
</dbReference>
<keyword evidence="5" id="KW-1185">Reference proteome</keyword>
<dbReference type="KEGG" id="mee:DA075_06100"/>
<gene>
    <name evidence="4" type="ORF">DA075_06100</name>
</gene>
<dbReference type="EMBL" id="CP028843">
    <property type="protein sequence ID" value="AWB20555.1"/>
    <property type="molecule type" value="Genomic_DNA"/>
</dbReference>
<evidence type="ECO:0000259" key="1">
    <source>
        <dbReference type="Pfam" id="PF13547"/>
    </source>
</evidence>
<dbReference type="CDD" id="cd19607">
    <property type="entry name" value="GTA_TIM-barrel-like"/>
    <property type="match status" value="1"/>
</dbReference>
<name>A0A2R4WG83_9HYPH</name>
<dbReference type="InterPro" id="IPR056490">
    <property type="entry name" value="Rcc01698_C"/>
</dbReference>
<dbReference type="InterPro" id="IPR025195">
    <property type="entry name" value="GTA_TIM_dom"/>
</dbReference>
<reference evidence="4 5" key="1">
    <citation type="submission" date="2018-04" db="EMBL/GenBank/DDBJ databases">
        <title>Methylobacterium sp. PR1016A genome.</title>
        <authorList>
            <person name="Park W."/>
        </authorList>
    </citation>
    <scope>NUCLEOTIDE SEQUENCE [LARGE SCALE GENOMIC DNA]</scope>
    <source>
        <strain evidence="4 5">PR1016A</strain>
    </source>
</reference>
<feature type="domain" description="Tip attachment protein J" evidence="2">
    <location>
        <begin position="800"/>
        <end position="961"/>
    </location>
</feature>
<dbReference type="InterPro" id="IPR032876">
    <property type="entry name" value="J_dom"/>
</dbReference>
<dbReference type="RefSeq" id="WP_099952457.1">
    <property type="nucleotide sequence ID" value="NZ_CP028843.1"/>
</dbReference>
<dbReference type="Pfam" id="PF13547">
    <property type="entry name" value="GTA_TIM"/>
    <property type="match status" value="1"/>
</dbReference>
<feature type="domain" description="GTA TIM-barrel-like" evidence="1">
    <location>
        <begin position="439"/>
        <end position="742"/>
    </location>
</feature>
<organism evidence="4 5">
    <name type="scientific">Methylobacterium currus</name>
    <dbReference type="NCBI Taxonomy" id="2051553"/>
    <lineage>
        <taxon>Bacteria</taxon>
        <taxon>Pseudomonadati</taxon>
        <taxon>Pseudomonadota</taxon>
        <taxon>Alphaproteobacteria</taxon>
        <taxon>Hyphomicrobiales</taxon>
        <taxon>Methylobacteriaceae</taxon>
        <taxon>Methylobacterium</taxon>
    </lineage>
</organism>
<evidence type="ECO:0008006" key="6">
    <source>
        <dbReference type="Google" id="ProtNLM"/>
    </source>
</evidence>
<evidence type="ECO:0000259" key="3">
    <source>
        <dbReference type="Pfam" id="PF23666"/>
    </source>
</evidence>
<dbReference type="Gene3D" id="3.20.20.80">
    <property type="entry name" value="Glycosidases"/>
    <property type="match status" value="2"/>
</dbReference>
<dbReference type="OrthoDB" id="8445115at2"/>
<accession>A0A2R4WG83</accession>
<dbReference type="Proteomes" id="UP000244755">
    <property type="component" value="Chromosome 1"/>
</dbReference>
<protein>
    <recommendedName>
        <fullName evidence="6">Host specificity protein</fullName>
    </recommendedName>
</protein>
<feature type="domain" description="Rcc01698-like C-terminal" evidence="3">
    <location>
        <begin position="1053"/>
        <end position="1152"/>
    </location>
</feature>